<sequence length="215" mass="23878">MPPTPLTDSERATARHLPLCGHWQCHATRPQPLDAQADVVMIRDCAGQQHLFRDGAENGLILKAENDRWSLARERYAHVASAEGDRWELVAESTSVCVGGWDALRREYVARHLPSGRVIARWDTQYGLLARAARHYLRVTTSSPSDQYATGGHRRILRRQRSHRRANGGQGNGRGVSLANSPRPPGADATQAPKGPYAEHVPAILRHTNQRPAKQ</sequence>
<protein>
    <submittedName>
        <fullName evidence="2">Uncharacterized protein</fullName>
    </submittedName>
</protein>
<dbReference type="Proteomes" id="UP000198251">
    <property type="component" value="Chromosome I"/>
</dbReference>
<evidence type="ECO:0000256" key="1">
    <source>
        <dbReference type="SAM" id="MobiDB-lite"/>
    </source>
</evidence>
<gene>
    <name evidence="2" type="ORF">GA0070610_1859</name>
</gene>
<accession>A0A1C5G6S0</accession>
<evidence type="ECO:0000313" key="3">
    <source>
        <dbReference type="Proteomes" id="UP000198251"/>
    </source>
</evidence>
<proteinExistence type="predicted"/>
<organism evidence="2 3">
    <name type="scientific">Micromonospora echinofusca</name>
    <dbReference type="NCBI Taxonomy" id="47858"/>
    <lineage>
        <taxon>Bacteria</taxon>
        <taxon>Bacillati</taxon>
        <taxon>Actinomycetota</taxon>
        <taxon>Actinomycetes</taxon>
        <taxon>Micromonosporales</taxon>
        <taxon>Micromonosporaceae</taxon>
        <taxon>Micromonospora</taxon>
    </lineage>
</organism>
<dbReference type="AlphaFoldDB" id="A0A1C5G6S0"/>
<reference evidence="2 3" key="1">
    <citation type="submission" date="2016-06" db="EMBL/GenBank/DDBJ databases">
        <authorList>
            <person name="Kjaerup R.B."/>
            <person name="Dalgaard T.S."/>
            <person name="Juul-Madsen H.R."/>
        </authorList>
    </citation>
    <scope>NUCLEOTIDE SEQUENCE [LARGE SCALE GENOMIC DNA]</scope>
    <source>
        <strain evidence="2 3">DSM 43913</strain>
    </source>
</reference>
<feature type="region of interest" description="Disordered" evidence="1">
    <location>
        <begin position="159"/>
        <end position="215"/>
    </location>
</feature>
<dbReference type="EMBL" id="LT607733">
    <property type="protein sequence ID" value="SCG15623.1"/>
    <property type="molecule type" value="Genomic_DNA"/>
</dbReference>
<dbReference type="GeneID" id="95801691"/>
<name>A0A1C5G6S0_MICEH</name>
<dbReference type="RefSeq" id="WP_157747102.1">
    <property type="nucleotide sequence ID" value="NZ_LT607733.1"/>
</dbReference>
<keyword evidence="3" id="KW-1185">Reference proteome</keyword>
<evidence type="ECO:0000313" key="2">
    <source>
        <dbReference type="EMBL" id="SCG15623.1"/>
    </source>
</evidence>